<evidence type="ECO:0000256" key="1">
    <source>
        <dbReference type="SAM" id="MobiDB-lite"/>
    </source>
</evidence>
<dbReference type="AlphaFoldDB" id="A0A1G1Z4J6"/>
<proteinExistence type="predicted"/>
<gene>
    <name evidence="3" type="ORF">A3B23_01180</name>
</gene>
<dbReference type="STRING" id="1797690.A3B23_01180"/>
<dbReference type="EMBL" id="MHIY01000023">
    <property type="protein sequence ID" value="OGY59552.1"/>
    <property type="molecule type" value="Genomic_DNA"/>
</dbReference>
<organism evidence="3 4">
    <name type="scientific">Candidatus Colwellbacteria bacterium RIFCSPLOWO2_01_FULL_48_10</name>
    <dbReference type="NCBI Taxonomy" id="1797690"/>
    <lineage>
        <taxon>Bacteria</taxon>
        <taxon>Candidatus Colwelliibacteriota</taxon>
    </lineage>
</organism>
<feature type="region of interest" description="Disordered" evidence="1">
    <location>
        <begin position="113"/>
        <end position="139"/>
    </location>
</feature>
<sequence>MNKKIIYTFSTVLSVFLLLTRVSLAVWNAPTSAPPNGNAPEPVNLTMTIQQKLGGLIVASGAGITTGFIVTNGNVGIGTVAPSQKLDVAGVVKATGLQISTGAASGRVLTSDGAGNASWQSPSGGGGSGTVTSVGSGNGLMGGPITTSGTISINAPVCGGGQASSWNGSSWTCVSVGGGGGGGVSGSGSANQLAKWTGSSSLGTARIWDDGNYISLSTGSSVVQLSSGSAYMEGGSGQASISLNSSGVSVQKLRGLTSAEWFNDTGTFSNLRAGSGGSNQPSSNDVDGWLRLNINGTNYYVPLFR</sequence>
<protein>
    <submittedName>
        <fullName evidence="3">Uncharacterized protein</fullName>
    </submittedName>
</protein>
<evidence type="ECO:0000256" key="2">
    <source>
        <dbReference type="SAM" id="SignalP"/>
    </source>
</evidence>
<evidence type="ECO:0000313" key="3">
    <source>
        <dbReference type="EMBL" id="OGY59552.1"/>
    </source>
</evidence>
<feature type="signal peptide" evidence="2">
    <location>
        <begin position="1"/>
        <end position="28"/>
    </location>
</feature>
<reference evidence="3 4" key="1">
    <citation type="journal article" date="2016" name="Nat. Commun.">
        <title>Thousands of microbial genomes shed light on interconnected biogeochemical processes in an aquifer system.</title>
        <authorList>
            <person name="Anantharaman K."/>
            <person name="Brown C.T."/>
            <person name="Hug L.A."/>
            <person name="Sharon I."/>
            <person name="Castelle C.J."/>
            <person name="Probst A.J."/>
            <person name="Thomas B.C."/>
            <person name="Singh A."/>
            <person name="Wilkins M.J."/>
            <person name="Karaoz U."/>
            <person name="Brodie E.L."/>
            <person name="Williams K.H."/>
            <person name="Hubbard S.S."/>
            <person name="Banfield J.F."/>
        </authorList>
    </citation>
    <scope>NUCLEOTIDE SEQUENCE [LARGE SCALE GENOMIC DNA]</scope>
</reference>
<comment type="caution">
    <text evidence="3">The sequence shown here is derived from an EMBL/GenBank/DDBJ whole genome shotgun (WGS) entry which is preliminary data.</text>
</comment>
<feature type="chain" id="PRO_5009581727" evidence="2">
    <location>
        <begin position="29"/>
        <end position="305"/>
    </location>
</feature>
<dbReference type="Proteomes" id="UP000178744">
    <property type="component" value="Unassembled WGS sequence"/>
</dbReference>
<name>A0A1G1Z4J6_9BACT</name>
<keyword evidence="2" id="KW-0732">Signal</keyword>
<evidence type="ECO:0000313" key="4">
    <source>
        <dbReference type="Proteomes" id="UP000178744"/>
    </source>
</evidence>
<accession>A0A1G1Z4J6</accession>